<feature type="transmembrane region" description="Helical" evidence="2">
    <location>
        <begin position="81"/>
        <end position="103"/>
    </location>
</feature>
<accession>A0A919UZ48</accession>
<keyword evidence="2" id="KW-0812">Transmembrane</keyword>
<dbReference type="Proteomes" id="UP000655287">
    <property type="component" value="Unassembled WGS sequence"/>
</dbReference>
<name>A0A919UZ48_9ACTN</name>
<sequence>MAVTGSGRGGPINDAAGDGRGDVMPGTESAGGPEGRRAGGSWLDGVRASRTGRLTLKIVVGVLGAALVIGGLVLVPLPGPGWLIVFAGLAVLAVEFTWAHRLLEFAKRTLAAWTEWLKRQNWAVRILVGAVTLACAAALVYLMLRLTMGVDLVTEARQFLARTS</sequence>
<keyword evidence="2" id="KW-1133">Transmembrane helix</keyword>
<gene>
    <name evidence="3" type="ORF">Sru01_08640</name>
</gene>
<protein>
    <recommendedName>
        <fullName evidence="5">TIGR02611 family protein</fullName>
    </recommendedName>
</protein>
<evidence type="ECO:0000256" key="2">
    <source>
        <dbReference type="SAM" id="Phobius"/>
    </source>
</evidence>
<dbReference type="RefSeq" id="WP_239136892.1">
    <property type="nucleotide sequence ID" value="NZ_BOOU01000013.1"/>
</dbReference>
<feature type="transmembrane region" description="Helical" evidence="2">
    <location>
        <begin position="124"/>
        <end position="144"/>
    </location>
</feature>
<evidence type="ECO:0008006" key="5">
    <source>
        <dbReference type="Google" id="ProtNLM"/>
    </source>
</evidence>
<keyword evidence="2" id="KW-0472">Membrane</keyword>
<reference evidence="3" key="1">
    <citation type="submission" date="2021-01" db="EMBL/GenBank/DDBJ databases">
        <title>Whole genome shotgun sequence of Sphaerisporangium rufum NBRC 109079.</title>
        <authorList>
            <person name="Komaki H."/>
            <person name="Tamura T."/>
        </authorList>
    </citation>
    <scope>NUCLEOTIDE SEQUENCE</scope>
    <source>
        <strain evidence="3">NBRC 109079</strain>
    </source>
</reference>
<dbReference type="Pfam" id="PF09656">
    <property type="entry name" value="PGPGW"/>
    <property type="match status" value="1"/>
</dbReference>
<feature type="region of interest" description="Disordered" evidence="1">
    <location>
        <begin position="1"/>
        <end position="43"/>
    </location>
</feature>
<dbReference type="NCBIfam" id="TIGR02611">
    <property type="entry name" value="TIGR02611 family protein"/>
    <property type="match status" value="1"/>
</dbReference>
<proteinExistence type="predicted"/>
<evidence type="ECO:0000313" key="3">
    <source>
        <dbReference type="EMBL" id="GII75882.1"/>
    </source>
</evidence>
<keyword evidence="4" id="KW-1185">Reference proteome</keyword>
<dbReference type="InterPro" id="IPR013434">
    <property type="entry name" value="CHP02611"/>
</dbReference>
<comment type="caution">
    <text evidence="3">The sequence shown here is derived from an EMBL/GenBank/DDBJ whole genome shotgun (WGS) entry which is preliminary data.</text>
</comment>
<dbReference type="AlphaFoldDB" id="A0A919UZ48"/>
<evidence type="ECO:0000256" key="1">
    <source>
        <dbReference type="SAM" id="MobiDB-lite"/>
    </source>
</evidence>
<dbReference type="InterPro" id="IPR019099">
    <property type="entry name" value="Uncharacterised_PGPGW_TM"/>
</dbReference>
<feature type="compositionally biased region" description="Gly residues" evidence="1">
    <location>
        <begin position="1"/>
        <end position="10"/>
    </location>
</feature>
<evidence type="ECO:0000313" key="4">
    <source>
        <dbReference type="Proteomes" id="UP000655287"/>
    </source>
</evidence>
<organism evidence="3 4">
    <name type="scientific">Sphaerisporangium rufum</name>
    <dbReference type="NCBI Taxonomy" id="1381558"/>
    <lineage>
        <taxon>Bacteria</taxon>
        <taxon>Bacillati</taxon>
        <taxon>Actinomycetota</taxon>
        <taxon>Actinomycetes</taxon>
        <taxon>Streptosporangiales</taxon>
        <taxon>Streptosporangiaceae</taxon>
        <taxon>Sphaerisporangium</taxon>
    </lineage>
</organism>
<dbReference type="EMBL" id="BOOU01000013">
    <property type="protein sequence ID" value="GII75882.1"/>
    <property type="molecule type" value="Genomic_DNA"/>
</dbReference>
<feature type="transmembrane region" description="Helical" evidence="2">
    <location>
        <begin position="54"/>
        <end position="75"/>
    </location>
</feature>